<feature type="region of interest" description="Disordered" evidence="1">
    <location>
        <begin position="118"/>
        <end position="205"/>
    </location>
</feature>
<accession>A0A6J6E1S6</accession>
<feature type="compositionally biased region" description="Basic and acidic residues" evidence="1">
    <location>
        <begin position="118"/>
        <end position="133"/>
    </location>
</feature>
<dbReference type="EMBL" id="CAEZSU010000280">
    <property type="protein sequence ID" value="CAB4567338.1"/>
    <property type="molecule type" value="Genomic_DNA"/>
</dbReference>
<evidence type="ECO:0000256" key="1">
    <source>
        <dbReference type="SAM" id="MobiDB-lite"/>
    </source>
</evidence>
<feature type="compositionally biased region" description="Basic and acidic residues" evidence="1">
    <location>
        <begin position="147"/>
        <end position="159"/>
    </location>
</feature>
<organism evidence="2">
    <name type="scientific">freshwater metagenome</name>
    <dbReference type="NCBI Taxonomy" id="449393"/>
    <lineage>
        <taxon>unclassified sequences</taxon>
        <taxon>metagenomes</taxon>
        <taxon>ecological metagenomes</taxon>
    </lineage>
</organism>
<feature type="compositionally biased region" description="Basic and acidic residues" evidence="1">
    <location>
        <begin position="170"/>
        <end position="195"/>
    </location>
</feature>
<sequence>MSNSSATKFLSFGFTFWFRSNRGRWQLQRKNRADGKHNCTKCNRGFAATNRIEDAPWYRSDHDRYRRERREFRIGVHQFLIAVHRARNDRALRYRIDLLHDEHAESLWIEEERIHVPNDEECKQSSQEHRPDDDPAPSTLDAVNSRANERRRDCKRGNRQEQVQRNTPARRGEVERKEHRTCEADGKQRIARDRCGMSSSQTREW</sequence>
<name>A0A6J6E1S6_9ZZZZ</name>
<protein>
    <submittedName>
        <fullName evidence="2">Unannotated protein</fullName>
    </submittedName>
</protein>
<reference evidence="2" key="1">
    <citation type="submission" date="2020-05" db="EMBL/GenBank/DDBJ databases">
        <authorList>
            <person name="Chiriac C."/>
            <person name="Salcher M."/>
            <person name="Ghai R."/>
            <person name="Kavagutti S V."/>
        </authorList>
    </citation>
    <scope>NUCLEOTIDE SEQUENCE</scope>
</reference>
<dbReference type="AlphaFoldDB" id="A0A6J6E1S6"/>
<evidence type="ECO:0000313" key="2">
    <source>
        <dbReference type="EMBL" id="CAB4567338.1"/>
    </source>
</evidence>
<proteinExistence type="predicted"/>
<gene>
    <name evidence="2" type="ORF">UFOPK1495_01850</name>
</gene>